<comment type="caution">
    <text evidence="2">The sequence shown here is derived from an EMBL/GenBank/DDBJ whole genome shotgun (WGS) entry which is preliminary data.</text>
</comment>
<dbReference type="EMBL" id="JACWZY010000073">
    <property type="protein sequence ID" value="MBD2705798.1"/>
    <property type="molecule type" value="Genomic_DNA"/>
</dbReference>
<sequence length="165" mass="19151">MPYTTIYDLAAQPVLNWRSLVLPLALAVAASIIACFTRQNAGRYGLFAFVFITVLVSVVMPYWDRYQLLHKEPRLAEGVITNHWEKEWTKQVNGKKQWYSYESFQVNTVTFGYFRNVVMAGFHHEEMAKIPLHDGLAVRIHYVPEQQMDESSVLNRIVKFELAKP</sequence>
<keyword evidence="1" id="KW-1133">Transmembrane helix</keyword>
<gene>
    <name evidence="2" type="ORF">IC229_34685</name>
</gene>
<accession>A0A927AWK8</accession>
<dbReference type="Proteomes" id="UP000598820">
    <property type="component" value="Unassembled WGS sequence"/>
</dbReference>
<organism evidence="2 3">
    <name type="scientific">Spirosoma profusum</name>
    <dbReference type="NCBI Taxonomy" id="2771354"/>
    <lineage>
        <taxon>Bacteria</taxon>
        <taxon>Pseudomonadati</taxon>
        <taxon>Bacteroidota</taxon>
        <taxon>Cytophagia</taxon>
        <taxon>Cytophagales</taxon>
        <taxon>Cytophagaceae</taxon>
        <taxon>Spirosoma</taxon>
    </lineage>
</organism>
<keyword evidence="3" id="KW-1185">Reference proteome</keyword>
<name>A0A927AWK8_9BACT</name>
<evidence type="ECO:0000313" key="2">
    <source>
        <dbReference type="EMBL" id="MBD2705798.1"/>
    </source>
</evidence>
<keyword evidence="1" id="KW-0472">Membrane</keyword>
<dbReference type="AlphaFoldDB" id="A0A927AWK8"/>
<proteinExistence type="predicted"/>
<feature type="transmembrane region" description="Helical" evidence="1">
    <location>
        <begin position="20"/>
        <end position="37"/>
    </location>
</feature>
<evidence type="ECO:0000256" key="1">
    <source>
        <dbReference type="SAM" id="Phobius"/>
    </source>
</evidence>
<keyword evidence="1" id="KW-0812">Transmembrane</keyword>
<evidence type="ECO:0000313" key="3">
    <source>
        <dbReference type="Proteomes" id="UP000598820"/>
    </source>
</evidence>
<protein>
    <submittedName>
        <fullName evidence="2">Uncharacterized protein</fullName>
    </submittedName>
</protein>
<feature type="transmembrane region" description="Helical" evidence="1">
    <location>
        <begin position="44"/>
        <end position="63"/>
    </location>
</feature>
<reference evidence="2" key="1">
    <citation type="submission" date="2020-09" db="EMBL/GenBank/DDBJ databases">
        <authorList>
            <person name="Kim M.K."/>
        </authorList>
    </citation>
    <scope>NUCLEOTIDE SEQUENCE</scope>
    <source>
        <strain evidence="2">BT702</strain>
    </source>
</reference>